<accession>A0A077P987</accession>
<gene>
    <name evidence="1" type="ORF">XBO1_280013</name>
</gene>
<dbReference type="Proteomes" id="UP000028483">
    <property type="component" value="Unassembled WGS sequence"/>
</dbReference>
<proteinExistence type="predicted"/>
<dbReference type="AlphaFoldDB" id="A0A077P987"/>
<reference evidence="1" key="1">
    <citation type="submission" date="2013-07" db="EMBL/GenBank/DDBJ databases">
        <title>Sub-species coevolution in mutualistic symbiosis.</title>
        <authorList>
            <person name="Murfin K."/>
            <person name="Klassen J."/>
            <person name="Lee M."/>
            <person name="Forst S."/>
            <person name="Stock P."/>
            <person name="Goodrich-Blair H."/>
        </authorList>
    </citation>
    <scope>NUCLEOTIDE SEQUENCE [LARGE SCALE GENOMIC DNA]</scope>
    <source>
        <strain evidence="1">Oregonense</strain>
    </source>
</reference>
<sequence length="50" mass="5687">MNAIVSIMRDDLLGENMNTAPHTMLQSIKLTKNCLLAAWAHYFSHCKTDH</sequence>
<dbReference type="EMBL" id="CBSX010000191">
    <property type="protein sequence ID" value="CDH07404.1"/>
    <property type="molecule type" value="Genomic_DNA"/>
</dbReference>
<organism evidence="1">
    <name type="scientific">Xenorhabdus bovienii str. oregonense</name>
    <dbReference type="NCBI Taxonomy" id="1398202"/>
    <lineage>
        <taxon>Bacteria</taxon>
        <taxon>Pseudomonadati</taxon>
        <taxon>Pseudomonadota</taxon>
        <taxon>Gammaproteobacteria</taxon>
        <taxon>Enterobacterales</taxon>
        <taxon>Morganellaceae</taxon>
        <taxon>Xenorhabdus</taxon>
    </lineage>
</organism>
<protein>
    <submittedName>
        <fullName evidence="1">Uncharacterized protein</fullName>
    </submittedName>
</protein>
<evidence type="ECO:0000313" key="1">
    <source>
        <dbReference type="EMBL" id="CDH07404.1"/>
    </source>
</evidence>
<dbReference type="HOGENOM" id="CLU_3124233_0_0_6"/>
<name>A0A077P987_XENBV</name>
<comment type="caution">
    <text evidence="1">The sequence shown here is derived from an EMBL/GenBank/DDBJ whole genome shotgun (WGS) entry which is preliminary data.</text>
</comment>